<name>A0A0A9BHE5_ARUDO</name>
<feature type="region of interest" description="Disordered" evidence="1">
    <location>
        <begin position="1"/>
        <end position="34"/>
    </location>
</feature>
<proteinExistence type="predicted"/>
<sequence length="34" mass="3481">MGVERASGSAAEPGRESRGGGEAGAEPWPVRGRR</sequence>
<evidence type="ECO:0000313" key="2">
    <source>
        <dbReference type="EMBL" id="JAD58712.1"/>
    </source>
</evidence>
<evidence type="ECO:0000256" key="1">
    <source>
        <dbReference type="SAM" id="MobiDB-lite"/>
    </source>
</evidence>
<reference evidence="2" key="2">
    <citation type="journal article" date="2015" name="Data Brief">
        <title>Shoot transcriptome of the giant reed, Arundo donax.</title>
        <authorList>
            <person name="Barrero R.A."/>
            <person name="Guerrero F.D."/>
            <person name="Moolhuijzen P."/>
            <person name="Goolsby J.A."/>
            <person name="Tidwell J."/>
            <person name="Bellgard S.E."/>
            <person name="Bellgard M.I."/>
        </authorList>
    </citation>
    <scope>NUCLEOTIDE SEQUENCE</scope>
    <source>
        <tissue evidence="2">Shoot tissue taken approximately 20 cm above the soil surface</tissue>
    </source>
</reference>
<dbReference type="AlphaFoldDB" id="A0A0A9BHE5"/>
<protein>
    <submittedName>
        <fullName evidence="2">Uncharacterized protein</fullName>
    </submittedName>
</protein>
<accession>A0A0A9BHE5</accession>
<organism evidence="2">
    <name type="scientific">Arundo donax</name>
    <name type="common">Giant reed</name>
    <name type="synonym">Donax arundinaceus</name>
    <dbReference type="NCBI Taxonomy" id="35708"/>
    <lineage>
        <taxon>Eukaryota</taxon>
        <taxon>Viridiplantae</taxon>
        <taxon>Streptophyta</taxon>
        <taxon>Embryophyta</taxon>
        <taxon>Tracheophyta</taxon>
        <taxon>Spermatophyta</taxon>
        <taxon>Magnoliopsida</taxon>
        <taxon>Liliopsida</taxon>
        <taxon>Poales</taxon>
        <taxon>Poaceae</taxon>
        <taxon>PACMAD clade</taxon>
        <taxon>Arundinoideae</taxon>
        <taxon>Arundineae</taxon>
        <taxon>Arundo</taxon>
    </lineage>
</organism>
<reference evidence="2" key="1">
    <citation type="submission" date="2014-09" db="EMBL/GenBank/DDBJ databases">
        <authorList>
            <person name="Magalhaes I.L.F."/>
            <person name="Oliveira U."/>
            <person name="Santos F.R."/>
            <person name="Vidigal T.H.D.A."/>
            <person name="Brescovit A.D."/>
            <person name="Santos A.J."/>
        </authorList>
    </citation>
    <scope>NUCLEOTIDE SEQUENCE</scope>
    <source>
        <tissue evidence="2">Shoot tissue taken approximately 20 cm above the soil surface</tissue>
    </source>
</reference>
<dbReference type="EMBL" id="GBRH01239183">
    <property type="protein sequence ID" value="JAD58712.1"/>
    <property type="molecule type" value="Transcribed_RNA"/>
</dbReference>